<keyword evidence="3" id="KW-1185">Reference proteome</keyword>
<dbReference type="Proteomes" id="UP000024635">
    <property type="component" value="Unassembled WGS sequence"/>
</dbReference>
<name>A0A016WXS7_9BILA</name>
<organism evidence="2 3">
    <name type="scientific">Ancylostoma ceylanicum</name>
    <dbReference type="NCBI Taxonomy" id="53326"/>
    <lineage>
        <taxon>Eukaryota</taxon>
        <taxon>Metazoa</taxon>
        <taxon>Ecdysozoa</taxon>
        <taxon>Nematoda</taxon>
        <taxon>Chromadorea</taxon>
        <taxon>Rhabditida</taxon>
        <taxon>Rhabditina</taxon>
        <taxon>Rhabditomorpha</taxon>
        <taxon>Strongyloidea</taxon>
        <taxon>Ancylostomatidae</taxon>
        <taxon>Ancylostomatinae</taxon>
        <taxon>Ancylostoma</taxon>
    </lineage>
</organism>
<reference evidence="3" key="1">
    <citation type="journal article" date="2015" name="Nat. Genet.">
        <title>The genome and transcriptome of the zoonotic hookworm Ancylostoma ceylanicum identify infection-specific gene families.</title>
        <authorList>
            <person name="Schwarz E.M."/>
            <person name="Hu Y."/>
            <person name="Antoshechkin I."/>
            <person name="Miller M.M."/>
            <person name="Sternberg P.W."/>
            <person name="Aroian R.V."/>
        </authorList>
    </citation>
    <scope>NUCLEOTIDE SEQUENCE</scope>
    <source>
        <strain evidence="3">HY135</strain>
    </source>
</reference>
<proteinExistence type="predicted"/>
<gene>
    <name evidence="2" type="primary">Acey_s0460.g1860</name>
    <name evidence="2" type="ORF">Y032_0460g1860</name>
</gene>
<keyword evidence="1" id="KW-0175">Coiled coil</keyword>
<evidence type="ECO:0000256" key="1">
    <source>
        <dbReference type="SAM" id="Coils"/>
    </source>
</evidence>
<comment type="caution">
    <text evidence="2">The sequence shown here is derived from an EMBL/GenBank/DDBJ whole genome shotgun (WGS) entry which is preliminary data.</text>
</comment>
<dbReference type="OrthoDB" id="5874388at2759"/>
<protein>
    <submittedName>
        <fullName evidence="2">Uncharacterized protein</fullName>
    </submittedName>
</protein>
<evidence type="ECO:0000313" key="3">
    <source>
        <dbReference type="Proteomes" id="UP000024635"/>
    </source>
</evidence>
<dbReference type="EMBL" id="JARK01000060">
    <property type="protein sequence ID" value="EYC44470.1"/>
    <property type="molecule type" value="Genomic_DNA"/>
</dbReference>
<sequence length="227" mass="25664">MGPVCATRPYLLMFSCSRVLLFPGQWLIALFDNSILNLKKWRNRVQKVLANDLVQSVENHEKELHAKFEKYLEGRSRSTSLDVARLELEREQRCHAEAESEIVCAEQSVVKAEKREQVRVDKLKSSATALQKSGIDVAKEQSMREMYQDMIDKLAEMKSTVGVNGGDPSAASKITRRKRAARARTLSLTSTYGGFLDSQLVFLLVIIKCDEKLPRELRYATAATILV</sequence>
<evidence type="ECO:0000313" key="2">
    <source>
        <dbReference type="EMBL" id="EYC44470.1"/>
    </source>
</evidence>
<feature type="coiled-coil region" evidence="1">
    <location>
        <begin position="81"/>
        <end position="115"/>
    </location>
</feature>
<dbReference type="AlphaFoldDB" id="A0A016WXS7"/>
<accession>A0A016WXS7</accession>